<dbReference type="InterPro" id="IPR036779">
    <property type="entry name" value="LysM_dom_sf"/>
</dbReference>
<dbReference type="Gene3D" id="2.70.70.10">
    <property type="entry name" value="Glucose Permease (Domain IIA)"/>
    <property type="match status" value="1"/>
</dbReference>
<dbReference type="CDD" id="cd12797">
    <property type="entry name" value="M23_peptidase"/>
    <property type="match status" value="1"/>
</dbReference>
<evidence type="ECO:0000259" key="1">
    <source>
        <dbReference type="PROSITE" id="PS51782"/>
    </source>
</evidence>
<dbReference type="Pfam" id="PF01476">
    <property type="entry name" value="LysM"/>
    <property type="match status" value="1"/>
</dbReference>
<dbReference type="InterPro" id="IPR018392">
    <property type="entry name" value="LysM"/>
</dbReference>
<gene>
    <name evidence="2" type="ORF">CHS0354_001989</name>
</gene>
<keyword evidence="3" id="KW-1185">Reference proteome</keyword>
<evidence type="ECO:0000313" key="3">
    <source>
        <dbReference type="Proteomes" id="UP001195483"/>
    </source>
</evidence>
<name>A0AAE0T5W0_9BIVA</name>
<dbReference type="InterPro" id="IPR024952">
    <property type="entry name" value="LPP20-like_dom"/>
</dbReference>
<dbReference type="InterPro" id="IPR050570">
    <property type="entry name" value="Cell_wall_metabolism_enzyme"/>
</dbReference>
<dbReference type="InterPro" id="IPR016047">
    <property type="entry name" value="M23ase_b-sheet_dom"/>
</dbReference>
<organism evidence="2 3">
    <name type="scientific">Potamilus streckersoni</name>
    <dbReference type="NCBI Taxonomy" id="2493646"/>
    <lineage>
        <taxon>Eukaryota</taxon>
        <taxon>Metazoa</taxon>
        <taxon>Spiralia</taxon>
        <taxon>Lophotrochozoa</taxon>
        <taxon>Mollusca</taxon>
        <taxon>Bivalvia</taxon>
        <taxon>Autobranchia</taxon>
        <taxon>Heteroconchia</taxon>
        <taxon>Palaeoheterodonta</taxon>
        <taxon>Unionida</taxon>
        <taxon>Unionoidea</taxon>
        <taxon>Unionidae</taxon>
        <taxon>Ambleminae</taxon>
        <taxon>Lampsilini</taxon>
        <taxon>Potamilus</taxon>
    </lineage>
</organism>
<dbReference type="Gene3D" id="3.10.28.20">
    <property type="entry name" value="Acetamidase/Formamidase-like domains"/>
    <property type="match status" value="1"/>
</dbReference>
<dbReference type="GO" id="GO:0004222">
    <property type="term" value="F:metalloendopeptidase activity"/>
    <property type="evidence" value="ECO:0007669"/>
    <property type="project" value="TreeGrafter"/>
</dbReference>
<dbReference type="Gene3D" id="3.10.350.10">
    <property type="entry name" value="LysM domain"/>
    <property type="match status" value="1"/>
</dbReference>
<evidence type="ECO:0000313" key="2">
    <source>
        <dbReference type="EMBL" id="KAK3604181.1"/>
    </source>
</evidence>
<dbReference type="EMBL" id="JAEAOA010000186">
    <property type="protein sequence ID" value="KAK3604181.1"/>
    <property type="molecule type" value="Genomic_DNA"/>
</dbReference>
<dbReference type="CDD" id="cd00118">
    <property type="entry name" value="LysM"/>
    <property type="match status" value="1"/>
</dbReference>
<dbReference type="PANTHER" id="PTHR21666:SF270">
    <property type="entry name" value="MUREIN HYDROLASE ACTIVATOR ENVC"/>
    <property type="match status" value="1"/>
</dbReference>
<dbReference type="Proteomes" id="UP001195483">
    <property type="component" value="Unassembled WGS sequence"/>
</dbReference>
<proteinExistence type="predicted"/>
<dbReference type="InterPro" id="IPR011055">
    <property type="entry name" value="Dup_hybrid_motif"/>
</dbReference>
<comment type="caution">
    <text evidence="2">The sequence shown here is derived from an EMBL/GenBank/DDBJ whole genome shotgun (WGS) entry which is preliminary data.</text>
</comment>
<accession>A0AAE0T5W0</accession>
<reference evidence="2" key="1">
    <citation type="journal article" date="2021" name="Genome Biol. Evol.">
        <title>A High-Quality Reference Genome for a Parasitic Bivalve with Doubly Uniparental Inheritance (Bivalvia: Unionida).</title>
        <authorList>
            <person name="Smith C.H."/>
        </authorList>
    </citation>
    <scope>NUCLEOTIDE SEQUENCE</scope>
    <source>
        <strain evidence="2">CHS0354</strain>
    </source>
</reference>
<dbReference type="Pfam" id="PF01551">
    <property type="entry name" value="Peptidase_M23"/>
    <property type="match status" value="1"/>
</dbReference>
<dbReference type="PANTHER" id="PTHR21666">
    <property type="entry name" value="PEPTIDASE-RELATED"/>
    <property type="match status" value="1"/>
</dbReference>
<dbReference type="AlphaFoldDB" id="A0AAE0T5W0"/>
<dbReference type="Pfam" id="PF02169">
    <property type="entry name" value="LPP20"/>
    <property type="match status" value="1"/>
</dbReference>
<reference evidence="2" key="3">
    <citation type="submission" date="2023-05" db="EMBL/GenBank/DDBJ databases">
        <authorList>
            <person name="Smith C.H."/>
        </authorList>
    </citation>
    <scope>NUCLEOTIDE SEQUENCE</scope>
    <source>
        <strain evidence="2">CHS0354</strain>
        <tissue evidence="2">Mantle</tissue>
    </source>
</reference>
<dbReference type="PROSITE" id="PS51782">
    <property type="entry name" value="LYSM"/>
    <property type="match status" value="1"/>
</dbReference>
<protein>
    <recommendedName>
        <fullName evidence="1">LysM domain-containing protein</fullName>
    </recommendedName>
</protein>
<reference evidence="2" key="2">
    <citation type="journal article" date="2021" name="Genome Biol. Evol.">
        <title>Developing a high-quality reference genome for a parasitic bivalve with doubly uniparental inheritance (Bivalvia: Unionida).</title>
        <authorList>
            <person name="Smith C.H."/>
        </authorList>
    </citation>
    <scope>NUCLEOTIDE SEQUENCE</scope>
    <source>
        <strain evidence="2">CHS0354</strain>
        <tissue evidence="2">Mantle</tissue>
    </source>
</reference>
<feature type="domain" description="LysM" evidence="1">
    <location>
        <begin position="354"/>
        <end position="398"/>
    </location>
</feature>
<dbReference type="SUPFAM" id="SSF51261">
    <property type="entry name" value="Duplicated hybrid motif"/>
    <property type="match status" value="1"/>
</dbReference>
<sequence length="555" mass="61745">MIFRDFPIFSTLFSFSRRYISGSVLLCIFAVSLTGCSFAAKEEPKVEQPPDWFINPPQQDRQFLYGTGSHSNKTRATELALKEIAAGISVSIKSSSTSQSFKSGLTTGSRFSESVESEVQKMQFSNYETENQVLINNKYYVRIKIAKAVLTQNTRDNFEDKDRKNQEAVKLASSQPKLNKLFTLKKAEKELTEAYNTLILLRGMQKGDAFAELDEDTTEKDIMRYEGYFASYQQLLSSVTLNIKADNDFLPIAKAVSTMLSDEGIKNAVNGGGSYDGTLIISGNAEKGVVQSYKSITYNSVFTLAQDNKSLSTASKSITGYSVQSHESAAEDASRKLADTTCSVLVGPGEENGILYIWKQGDSIKQIAEKYNVNYIDLKKVNDIYDEKDLTPGTAIFIPGNYLPSEQEINDLKLIEEAEAQKNTSFKNAGTEGMIWPSYGDMSSGYGKRNAGMHYGIDIRANRGRDIYSVQDGIVEYTGWRSSFGQVIIVRHSQDVKTLYAHTSYTAVEKGQPIKKGQKIGMMGATGRATGVHLHFEIHIKNRPYNPARYLPSRN</sequence>